<reference evidence="1" key="1">
    <citation type="submission" date="2019-11" db="EMBL/GenBank/DDBJ databases">
        <title>Nori genome reveals adaptations in red seaweeds to the harsh intertidal environment.</title>
        <authorList>
            <person name="Wang D."/>
            <person name="Mao Y."/>
        </authorList>
    </citation>
    <scope>NUCLEOTIDE SEQUENCE</scope>
    <source>
        <tissue evidence="1">Gametophyte</tissue>
    </source>
</reference>
<name>A0ACC3CJX2_PYRYE</name>
<dbReference type="EMBL" id="CM020620">
    <property type="protein sequence ID" value="KAK1870305.1"/>
    <property type="molecule type" value="Genomic_DNA"/>
</dbReference>
<accession>A0ACC3CJX2</accession>
<dbReference type="Proteomes" id="UP000798662">
    <property type="component" value="Chromosome 3"/>
</dbReference>
<comment type="caution">
    <text evidence="1">The sequence shown here is derived from an EMBL/GenBank/DDBJ whole genome shotgun (WGS) entry which is preliminary data.</text>
</comment>
<evidence type="ECO:0000313" key="1">
    <source>
        <dbReference type="EMBL" id="KAK1870305.1"/>
    </source>
</evidence>
<gene>
    <name evidence="1" type="ORF">I4F81_012767</name>
</gene>
<sequence>MEAHSTPVAAMAAFVVSSAAAALAGDRVGARTAFSGGAVSTTPPVRAAATPRMGYGDYSYVTDLTKGHTQQYYVDKFRRSSDFTRGVPASDGDAMLGRTAKGSIAVPADGIPQLPDGPLARSPDAPADPRVAEADGTVWSWDASYVDPAFSAVEDTNDEAVADAAFAAFRGSMAGPRGAALAASGKALEATVTRLSGTISEKALLTLDGQLDAEYSRLQKIKVHPTLSPTGLPQTEVPGTAYLGSVGALDFQKTPGGAPSTIAVVTAGSGVGAFWKAPAEPTPTYKRPLGAVTPERIYNASPDAAQLGPEAASAGIVAQE</sequence>
<evidence type="ECO:0000313" key="2">
    <source>
        <dbReference type="Proteomes" id="UP000798662"/>
    </source>
</evidence>
<protein>
    <submittedName>
        <fullName evidence="1">Uncharacterized protein</fullName>
    </submittedName>
</protein>
<organism evidence="1 2">
    <name type="scientific">Pyropia yezoensis</name>
    <name type="common">Susabi-nori</name>
    <name type="synonym">Porphyra yezoensis</name>
    <dbReference type="NCBI Taxonomy" id="2788"/>
    <lineage>
        <taxon>Eukaryota</taxon>
        <taxon>Rhodophyta</taxon>
        <taxon>Bangiophyceae</taxon>
        <taxon>Bangiales</taxon>
        <taxon>Bangiaceae</taxon>
        <taxon>Pyropia</taxon>
    </lineage>
</organism>
<proteinExistence type="predicted"/>
<keyword evidence="2" id="KW-1185">Reference proteome</keyword>